<dbReference type="Proteomes" id="UP000184164">
    <property type="component" value="Unassembled WGS sequence"/>
</dbReference>
<name>A0A1M5F3S2_9BACT</name>
<dbReference type="OrthoDB" id="596512at2"/>
<sequence>MLKTPHTFRKNNRFSLLLILLVFNGISFQLAAQNDSLKIEMQGVAVYSSDELVPLWIHTNQFGRIDQFGHGQILGRTNSVFKRTWQNKLSLSAGVDLWMDNTLKHVTAGQIYAEAKYQNFSVIAGKKNLDYLPGQESEPVFLNFKNIRPMPAFSLGFFNYTPVPFTKNYVQFRGAFLLGKLNDHREAPGITNPWYHFKNLYLKSGNLPVNIFAGFNHSVLFGGTMSDGTKIPVDWLSTFSAQSSEKVGEFMPGEGVNTPGEHVAFSEIGVELETKDLIVSLSKHDPFTDFSGWFRSKDKLIHLAVQLKKENWIEKFSYQYGYTKHQSGPGLHLKSYKNIDDYSAFLKDKFGLDVEINSWEEFYPYLVELVNQGHPEFGRDNYFNHGLYKLGHFYDEHFWGFPLMHSDKQISYFKNIDDMTYRKIGNNRLQSHHFTASGTISAKLKYRAKATFTKNFGTYSGFYTSGFNERPNYYFKEGKNQNYFLLEFFRQLPRNFSANVSFGFDSGDLYDSFGIKGGLLWSISPTK</sequence>
<keyword evidence="3" id="KW-1185">Reference proteome</keyword>
<dbReference type="AlphaFoldDB" id="A0A1M5F3S2"/>
<dbReference type="RefSeq" id="WP_073003187.1">
    <property type="nucleotide sequence ID" value="NZ_FQUM01000011.1"/>
</dbReference>
<evidence type="ECO:0008006" key="4">
    <source>
        <dbReference type="Google" id="ProtNLM"/>
    </source>
</evidence>
<gene>
    <name evidence="2" type="ORF">SAMN05444274_1115</name>
</gene>
<keyword evidence="1" id="KW-0732">Signal</keyword>
<evidence type="ECO:0000256" key="1">
    <source>
        <dbReference type="SAM" id="SignalP"/>
    </source>
</evidence>
<dbReference type="STRING" id="1484053.SAMN05444274_1115"/>
<proteinExistence type="predicted"/>
<feature type="signal peptide" evidence="1">
    <location>
        <begin position="1"/>
        <end position="31"/>
    </location>
</feature>
<organism evidence="2 3">
    <name type="scientific">Mariniphaga anaerophila</name>
    <dbReference type="NCBI Taxonomy" id="1484053"/>
    <lineage>
        <taxon>Bacteria</taxon>
        <taxon>Pseudomonadati</taxon>
        <taxon>Bacteroidota</taxon>
        <taxon>Bacteroidia</taxon>
        <taxon>Marinilabiliales</taxon>
        <taxon>Prolixibacteraceae</taxon>
        <taxon>Mariniphaga</taxon>
    </lineage>
</organism>
<feature type="chain" id="PRO_5012951469" description="Capsule assembly protein Wzi" evidence="1">
    <location>
        <begin position="32"/>
        <end position="527"/>
    </location>
</feature>
<accession>A0A1M5F3S2</accession>
<evidence type="ECO:0000313" key="2">
    <source>
        <dbReference type="EMBL" id="SHF86164.1"/>
    </source>
</evidence>
<dbReference type="EMBL" id="FQUM01000011">
    <property type="protein sequence ID" value="SHF86164.1"/>
    <property type="molecule type" value="Genomic_DNA"/>
</dbReference>
<protein>
    <recommendedName>
        <fullName evidence="4">Capsule assembly protein Wzi</fullName>
    </recommendedName>
</protein>
<reference evidence="2 3" key="1">
    <citation type="submission" date="2016-11" db="EMBL/GenBank/DDBJ databases">
        <authorList>
            <person name="Jaros S."/>
            <person name="Januszkiewicz K."/>
            <person name="Wedrychowicz H."/>
        </authorList>
    </citation>
    <scope>NUCLEOTIDE SEQUENCE [LARGE SCALE GENOMIC DNA]</scope>
    <source>
        <strain evidence="2 3">DSM 26910</strain>
    </source>
</reference>
<evidence type="ECO:0000313" key="3">
    <source>
        <dbReference type="Proteomes" id="UP000184164"/>
    </source>
</evidence>